<feature type="domain" description="ABC3 transporter permease C-terminal" evidence="7">
    <location>
        <begin position="691"/>
        <end position="800"/>
    </location>
</feature>
<comment type="subcellular location">
    <subcellularLocation>
        <location evidence="1">Cell membrane</location>
        <topology evidence="1">Multi-pass membrane protein</topology>
    </subcellularLocation>
</comment>
<dbReference type="InterPro" id="IPR050250">
    <property type="entry name" value="Macrolide_Exporter_MacB"/>
</dbReference>
<evidence type="ECO:0000256" key="4">
    <source>
        <dbReference type="ARBA" id="ARBA00022989"/>
    </source>
</evidence>
<feature type="transmembrane region" description="Helical" evidence="6">
    <location>
        <begin position="31"/>
        <end position="54"/>
    </location>
</feature>
<keyword evidence="10" id="KW-1185">Reference proteome</keyword>
<reference evidence="9 10" key="1">
    <citation type="submission" date="2018-05" db="EMBL/GenBank/DDBJ databases">
        <title>Chitinophaga sp. K3CV102501T nov., isolated from isolated from a monsoon evergreen broad-leaved forest soil.</title>
        <authorList>
            <person name="Lv Y."/>
        </authorList>
    </citation>
    <scope>NUCLEOTIDE SEQUENCE [LARGE SCALE GENOMIC DNA]</scope>
    <source>
        <strain evidence="9 10">GDMCC 1.1325</strain>
    </source>
</reference>
<evidence type="ECO:0000313" key="9">
    <source>
        <dbReference type="EMBL" id="RBL92426.1"/>
    </source>
</evidence>
<feature type="transmembrane region" description="Helical" evidence="6">
    <location>
        <begin position="429"/>
        <end position="453"/>
    </location>
</feature>
<keyword evidence="4 6" id="KW-1133">Transmembrane helix</keyword>
<gene>
    <name evidence="9" type="ORF">DF182_07540</name>
</gene>
<evidence type="ECO:0000256" key="1">
    <source>
        <dbReference type="ARBA" id="ARBA00004651"/>
    </source>
</evidence>
<feature type="transmembrane region" description="Helical" evidence="6">
    <location>
        <begin position="293"/>
        <end position="315"/>
    </location>
</feature>
<keyword evidence="2" id="KW-1003">Cell membrane</keyword>
<evidence type="ECO:0000256" key="2">
    <source>
        <dbReference type="ARBA" id="ARBA00022475"/>
    </source>
</evidence>
<evidence type="ECO:0000256" key="5">
    <source>
        <dbReference type="ARBA" id="ARBA00023136"/>
    </source>
</evidence>
<evidence type="ECO:0008006" key="11">
    <source>
        <dbReference type="Google" id="ProtNLM"/>
    </source>
</evidence>
<dbReference type="RefSeq" id="WP_113615030.1">
    <property type="nucleotide sequence ID" value="NZ_QFFJ01000001.1"/>
</dbReference>
<proteinExistence type="predicted"/>
<sequence>MLLYIPIPTNYRVMLLNYLKIAWRNLNKNRFYTLINVLGLALATAAFLLIIQYVRFEYSYENFTPHADDIYRVTIDRYRGAEFVVTDCETHYPLGPMMKKDMPEVKDYVRLQSMGEFQEIRQGNKVIRINRLYAADPSVFSIFNYRFIDGDPATALSSPFQAVLTESSARKIFGRTDVKGRTLQTQNKVFTISGIIHDLPENTHLKINVLFSYSSLPATINAVLDSWHGNNTYTYVQLMPHSSPIALNEKLKKLSREKIKENIFTAQPIKDIHLFSHKTFEPETNGDVKTVRFLLVTALLILLIGSVNYINLTTARATERVRETSMRKALGSSRGMLVGQFMIETVMINLLAMGCALVLIKLFLPLYYNLAERPADTGFFTDPLLWVMVAGLFVLNCLLSGVYPAVVLSGVQPVSVTKRTFTGTVKGVIFRKVLVTGQFTAALVVLSASLIVYRQLAYLRNQSLGLNADEVLEVVGTYSDQDSILQKEAVAFKNELLQLPQVQQVSVSGSIPGIDLSMLSTTTGISQYGSNTGQGYNFYMYGIDAGFIPTMSIKMAAGRNFIAGSTNDGDAVINKEAARLLGFSSPEAAIGGKISMAFSREKKYSTIVGVTEDYHQQSLKDVLRPMIHWYQESGLFYSIKVKTSDMPATVAQIRRVWEQQHPGYPFEYRFLDDLYNQQYKGDQQFGKIVEIFSFFTLFISCLGILGLTAFSITKRTKEIGIRKVLGASAAHITGLLSKDFIYLILIAAVISTPLTWVVMNHWLDNFAYRTTISGWVFCASGLLTLLIALITISFQTIRASLANPVQSLKSE</sequence>
<dbReference type="InterPro" id="IPR003838">
    <property type="entry name" value="ABC3_permease_C"/>
</dbReference>
<keyword evidence="3 6" id="KW-0812">Transmembrane</keyword>
<dbReference type="Proteomes" id="UP000253410">
    <property type="component" value="Unassembled WGS sequence"/>
</dbReference>
<dbReference type="OrthoDB" id="5933722at2"/>
<evidence type="ECO:0000256" key="6">
    <source>
        <dbReference type="SAM" id="Phobius"/>
    </source>
</evidence>
<dbReference type="Pfam" id="PF02687">
    <property type="entry name" value="FtsX"/>
    <property type="match status" value="2"/>
</dbReference>
<comment type="caution">
    <text evidence="9">The sequence shown here is derived from an EMBL/GenBank/DDBJ whole genome shotgun (WGS) entry which is preliminary data.</text>
</comment>
<dbReference type="GO" id="GO:0022857">
    <property type="term" value="F:transmembrane transporter activity"/>
    <property type="evidence" value="ECO:0007669"/>
    <property type="project" value="TreeGrafter"/>
</dbReference>
<protein>
    <recommendedName>
        <fullName evidence="11">Cell division protein FtsX</fullName>
    </recommendedName>
</protein>
<feature type="domain" description="MacB-like periplasmic core" evidence="8">
    <location>
        <begin position="497"/>
        <end position="655"/>
    </location>
</feature>
<dbReference type="InterPro" id="IPR025857">
    <property type="entry name" value="MacB_PCD"/>
</dbReference>
<keyword evidence="5 6" id="KW-0472">Membrane</keyword>
<dbReference type="EMBL" id="QFFJ01000001">
    <property type="protein sequence ID" value="RBL92426.1"/>
    <property type="molecule type" value="Genomic_DNA"/>
</dbReference>
<feature type="transmembrane region" description="Helical" evidence="6">
    <location>
        <begin position="336"/>
        <end position="364"/>
    </location>
</feature>
<feature type="transmembrane region" description="Helical" evidence="6">
    <location>
        <begin position="771"/>
        <end position="792"/>
    </location>
</feature>
<feature type="domain" description="MacB-like periplasmic core" evidence="8">
    <location>
        <begin position="33"/>
        <end position="253"/>
    </location>
</feature>
<evidence type="ECO:0000256" key="3">
    <source>
        <dbReference type="ARBA" id="ARBA00022692"/>
    </source>
</evidence>
<feature type="domain" description="ABC3 transporter permease C-terminal" evidence="7">
    <location>
        <begin position="296"/>
        <end position="411"/>
    </location>
</feature>
<name>A0A365Y1D2_9BACT</name>
<dbReference type="Pfam" id="PF12704">
    <property type="entry name" value="MacB_PCD"/>
    <property type="match status" value="2"/>
</dbReference>
<accession>A0A365Y1D2</accession>
<organism evidence="9 10">
    <name type="scientific">Chitinophaga flava</name>
    <dbReference type="NCBI Taxonomy" id="2259036"/>
    <lineage>
        <taxon>Bacteria</taxon>
        <taxon>Pseudomonadati</taxon>
        <taxon>Bacteroidota</taxon>
        <taxon>Chitinophagia</taxon>
        <taxon>Chitinophagales</taxon>
        <taxon>Chitinophagaceae</taxon>
        <taxon>Chitinophaga</taxon>
    </lineage>
</organism>
<evidence type="ECO:0000259" key="8">
    <source>
        <dbReference type="Pfam" id="PF12704"/>
    </source>
</evidence>
<dbReference type="PANTHER" id="PTHR30572:SF18">
    <property type="entry name" value="ABC-TYPE MACROLIDE FAMILY EXPORT SYSTEM PERMEASE COMPONENT 2"/>
    <property type="match status" value="1"/>
</dbReference>
<feature type="transmembrane region" description="Helical" evidence="6">
    <location>
        <begin position="384"/>
        <end position="408"/>
    </location>
</feature>
<dbReference type="PANTHER" id="PTHR30572">
    <property type="entry name" value="MEMBRANE COMPONENT OF TRANSPORTER-RELATED"/>
    <property type="match status" value="1"/>
</dbReference>
<evidence type="ECO:0000313" key="10">
    <source>
        <dbReference type="Proteomes" id="UP000253410"/>
    </source>
</evidence>
<evidence type="ECO:0000259" key="7">
    <source>
        <dbReference type="Pfam" id="PF02687"/>
    </source>
</evidence>
<dbReference type="GO" id="GO:0005886">
    <property type="term" value="C:plasma membrane"/>
    <property type="evidence" value="ECO:0007669"/>
    <property type="project" value="UniProtKB-SubCell"/>
</dbReference>
<feature type="transmembrane region" description="Helical" evidence="6">
    <location>
        <begin position="691"/>
        <end position="713"/>
    </location>
</feature>
<dbReference type="AlphaFoldDB" id="A0A365Y1D2"/>
<feature type="transmembrane region" description="Helical" evidence="6">
    <location>
        <begin position="740"/>
        <end position="759"/>
    </location>
</feature>